<dbReference type="AlphaFoldDB" id="A0A9X1JVY7"/>
<comment type="caution">
    <text evidence="3">The sequence shown here is derived from an EMBL/GenBank/DDBJ whole genome shotgun (WGS) entry which is preliminary data.</text>
</comment>
<proteinExistence type="inferred from homology"/>
<evidence type="ECO:0000313" key="3">
    <source>
        <dbReference type="EMBL" id="MBW2938285.1"/>
    </source>
</evidence>
<dbReference type="Proteomes" id="UP001138686">
    <property type="component" value="Unassembled WGS sequence"/>
</dbReference>
<dbReference type="RefSeq" id="WP_219052801.1">
    <property type="nucleotide sequence ID" value="NZ_JAHWDP010000003.1"/>
</dbReference>
<evidence type="ECO:0000259" key="2">
    <source>
        <dbReference type="Pfam" id="PF00582"/>
    </source>
</evidence>
<gene>
    <name evidence="3" type="ORF">KXJ69_09220</name>
</gene>
<sequence>MQRILVPTDFSENSWNAIAYVFAFFKGEMLDIHFLHLGFQGIAENLNDDLHTNGLAFTAAQSKGALAKLDDLLDRIQLNFPNHKHRLYTHFENSLFVEGIRKASKKWDIDLIVMGTKGASGLKEVTVGSHSGAVITRVKCPTLIVPENACFQNPANIAFPTDFNMPYKNRVLKTLQSFASYHTSTIKILRVVRRGGNLETEQVKNREYLSDVLQGTAHSFHWIQSPELESGLQSFIDSMDINIIAMVGKNLNFFQRLLFKPKVAKISYHTKIPFLVLHE</sequence>
<dbReference type="PANTHER" id="PTHR46268:SF6">
    <property type="entry name" value="UNIVERSAL STRESS PROTEIN UP12"/>
    <property type="match status" value="1"/>
</dbReference>
<name>A0A9X1JVY7_9FLAO</name>
<reference evidence="3" key="1">
    <citation type="submission" date="2021-07" db="EMBL/GenBank/DDBJ databases">
        <title>Aureisphaera sp. CAU 1614 isolated from sea sediment.</title>
        <authorList>
            <person name="Kim W."/>
        </authorList>
    </citation>
    <scope>NUCLEOTIDE SEQUENCE</scope>
    <source>
        <strain evidence="3">CAU 1614</strain>
    </source>
</reference>
<protein>
    <submittedName>
        <fullName evidence="3">Universal stress protein</fullName>
    </submittedName>
</protein>
<evidence type="ECO:0000313" key="4">
    <source>
        <dbReference type="Proteomes" id="UP001138686"/>
    </source>
</evidence>
<keyword evidence="4" id="KW-1185">Reference proteome</keyword>
<dbReference type="CDD" id="cd00293">
    <property type="entry name" value="USP-like"/>
    <property type="match status" value="1"/>
</dbReference>
<dbReference type="Pfam" id="PF00582">
    <property type="entry name" value="Usp"/>
    <property type="match status" value="1"/>
</dbReference>
<dbReference type="InterPro" id="IPR006016">
    <property type="entry name" value="UspA"/>
</dbReference>
<feature type="domain" description="UspA" evidence="2">
    <location>
        <begin position="1"/>
        <end position="146"/>
    </location>
</feature>
<dbReference type="PANTHER" id="PTHR46268">
    <property type="entry name" value="STRESS RESPONSE PROTEIN NHAX"/>
    <property type="match status" value="1"/>
</dbReference>
<dbReference type="EMBL" id="JAHWDP010000003">
    <property type="protein sequence ID" value="MBW2938285.1"/>
    <property type="molecule type" value="Genomic_DNA"/>
</dbReference>
<comment type="similarity">
    <text evidence="1">Belongs to the universal stress protein A family.</text>
</comment>
<organism evidence="3 4">
    <name type="scientific">Halomarinibacterium sedimenti</name>
    <dbReference type="NCBI Taxonomy" id="2857106"/>
    <lineage>
        <taxon>Bacteria</taxon>
        <taxon>Pseudomonadati</taxon>
        <taxon>Bacteroidota</taxon>
        <taxon>Flavobacteriia</taxon>
        <taxon>Flavobacteriales</taxon>
        <taxon>Flavobacteriaceae</taxon>
        <taxon>Halomarinibacterium</taxon>
    </lineage>
</organism>
<accession>A0A9X1JVY7</accession>
<evidence type="ECO:0000256" key="1">
    <source>
        <dbReference type="ARBA" id="ARBA00008791"/>
    </source>
</evidence>